<dbReference type="AlphaFoldDB" id="A0A934MJQ5"/>
<protein>
    <submittedName>
        <fullName evidence="2">MbtH family protein</fullName>
    </submittedName>
</protein>
<dbReference type="Proteomes" id="UP000609531">
    <property type="component" value="Unassembled WGS sequence"/>
</dbReference>
<dbReference type="InterPro" id="IPR005153">
    <property type="entry name" value="MbtH-like_dom"/>
</dbReference>
<dbReference type="GO" id="GO:0019290">
    <property type="term" value="P:siderophore biosynthetic process"/>
    <property type="evidence" value="ECO:0007669"/>
    <property type="project" value="TreeGrafter"/>
</dbReference>
<evidence type="ECO:0000259" key="1">
    <source>
        <dbReference type="SMART" id="SM00923"/>
    </source>
</evidence>
<organism evidence="2 3">
    <name type="scientific">Acuticoccus mangrovi</name>
    <dbReference type="NCBI Taxonomy" id="2796142"/>
    <lineage>
        <taxon>Bacteria</taxon>
        <taxon>Pseudomonadati</taxon>
        <taxon>Pseudomonadota</taxon>
        <taxon>Alphaproteobacteria</taxon>
        <taxon>Hyphomicrobiales</taxon>
        <taxon>Amorphaceae</taxon>
        <taxon>Acuticoccus</taxon>
    </lineage>
</organism>
<dbReference type="PANTHER" id="PTHR38444:SF1">
    <property type="entry name" value="ENTEROBACTIN BIOSYNTHESIS PROTEIN YBDZ"/>
    <property type="match status" value="1"/>
</dbReference>
<dbReference type="Gene3D" id="3.90.820.10">
    <property type="entry name" value="Structural Genomics, Unknown Function 30-nov-00 1gh9 Mol_id"/>
    <property type="match status" value="1"/>
</dbReference>
<dbReference type="PANTHER" id="PTHR38444">
    <property type="entry name" value="ENTEROBACTIN BIOSYNTHESIS PROTEIN YBDZ"/>
    <property type="match status" value="1"/>
</dbReference>
<reference evidence="2" key="1">
    <citation type="submission" date="2020-12" db="EMBL/GenBank/DDBJ databases">
        <title>Bacterial taxonomy.</title>
        <authorList>
            <person name="Pan X."/>
        </authorList>
    </citation>
    <scope>NUCLEOTIDE SEQUENCE</scope>
    <source>
        <strain evidence="2">B2012</strain>
    </source>
</reference>
<proteinExistence type="predicted"/>
<feature type="domain" description="MbtH-like" evidence="1">
    <location>
        <begin position="3"/>
        <end position="53"/>
    </location>
</feature>
<sequence>MTNPFDDEEGEFLILINDEGQHSLWPAQFDVPGGWQAVGPRGKRQTCMAWIDENWGDMRPLSLVREMDASAKERAG</sequence>
<dbReference type="SUPFAM" id="SSF160582">
    <property type="entry name" value="MbtH-like"/>
    <property type="match status" value="1"/>
</dbReference>
<keyword evidence="3" id="KW-1185">Reference proteome</keyword>
<dbReference type="RefSeq" id="WP_198884460.1">
    <property type="nucleotide sequence ID" value="NZ_JAEKJA010000031.1"/>
</dbReference>
<gene>
    <name evidence="2" type="ORF">JCR33_22840</name>
</gene>
<name>A0A934MJQ5_9HYPH</name>
<dbReference type="EMBL" id="JAEKJA010000031">
    <property type="protein sequence ID" value="MBJ3778556.1"/>
    <property type="molecule type" value="Genomic_DNA"/>
</dbReference>
<dbReference type="GO" id="GO:0005829">
    <property type="term" value="C:cytosol"/>
    <property type="evidence" value="ECO:0007669"/>
    <property type="project" value="TreeGrafter"/>
</dbReference>
<dbReference type="Pfam" id="PF03621">
    <property type="entry name" value="MbtH"/>
    <property type="match status" value="1"/>
</dbReference>
<evidence type="ECO:0000313" key="3">
    <source>
        <dbReference type="Proteomes" id="UP000609531"/>
    </source>
</evidence>
<dbReference type="InterPro" id="IPR038020">
    <property type="entry name" value="MbtH-like_sf"/>
</dbReference>
<accession>A0A934MJQ5</accession>
<dbReference type="InterPro" id="IPR037407">
    <property type="entry name" value="MLP_fam"/>
</dbReference>
<dbReference type="SMART" id="SM00923">
    <property type="entry name" value="MbtH"/>
    <property type="match status" value="1"/>
</dbReference>
<evidence type="ECO:0000313" key="2">
    <source>
        <dbReference type="EMBL" id="MBJ3778556.1"/>
    </source>
</evidence>
<comment type="caution">
    <text evidence="2">The sequence shown here is derived from an EMBL/GenBank/DDBJ whole genome shotgun (WGS) entry which is preliminary data.</text>
</comment>